<evidence type="ECO:0000313" key="2">
    <source>
        <dbReference type="Proteomes" id="UP001597201"/>
    </source>
</evidence>
<dbReference type="InterPro" id="IPR005358">
    <property type="entry name" value="Puta_zinc/iron-chelating_dom"/>
</dbReference>
<reference evidence="2" key="1">
    <citation type="journal article" date="2019" name="Int. J. Syst. Evol. Microbiol.">
        <title>The Global Catalogue of Microorganisms (GCM) 10K type strain sequencing project: providing services to taxonomists for standard genome sequencing and annotation.</title>
        <authorList>
            <consortium name="The Broad Institute Genomics Platform"/>
            <consortium name="The Broad Institute Genome Sequencing Center for Infectious Disease"/>
            <person name="Wu L."/>
            <person name="Ma J."/>
        </authorList>
    </citation>
    <scope>NUCLEOTIDE SEQUENCE [LARGE SCALE GENOMIC DNA]</scope>
    <source>
        <strain evidence="2">CCUG 61485</strain>
    </source>
</reference>
<dbReference type="PANTHER" id="PTHR35866">
    <property type="entry name" value="PUTATIVE-RELATED"/>
    <property type="match status" value="1"/>
</dbReference>
<proteinExistence type="predicted"/>
<evidence type="ECO:0000313" key="1">
    <source>
        <dbReference type="EMBL" id="MFD1316889.1"/>
    </source>
</evidence>
<dbReference type="RefSeq" id="WP_377180372.1">
    <property type="nucleotide sequence ID" value="NZ_JBHTMY010000004.1"/>
</dbReference>
<dbReference type="Proteomes" id="UP001597201">
    <property type="component" value="Unassembled WGS sequence"/>
</dbReference>
<dbReference type="Pfam" id="PF03692">
    <property type="entry name" value="CxxCxxCC"/>
    <property type="match status" value="1"/>
</dbReference>
<name>A0ABW3Y4U2_9FLAO</name>
<organism evidence="1 2">
    <name type="scientific">Namhaeicola litoreus</name>
    <dbReference type="NCBI Taxonomy" id="1052145"/>
    <lineage>
        <taxon>Bacteria</taxon>
        <taxon>Pseudomonadati</taxon>
        <taxon>Bacteroidota</taxon>
        <taxon>Flavobacteriia</taxon>
        <taxon>Flavobacteriales</taxon>
        <taxon>Flavobacteriaceae</taxon>
        <taxon>Namhaeicola</taxon>
    </lineage>
</organism>
<accession>A0ABW3Y4U2</accession>
<keyword evidence="2" id="KW-1185">Reference proteome</keyword>
<dbReference type="PANTHER" id="PTHR35866:SF1">
    <property type="entry name" value="YKGJ FAMILY CYSTEINE CLUSTER PROTEIN"/>
    <property type="match status" value="1"/>
</dbReference>
<gene>
    <name evidence="1" type="ORF">ACFQ39_14780</name>
</gene>
<comment type="caution">
    <text evidence="1">The sequence shown here is derived from an EMBL/GenBank/DDBJ whole genome shotgun (WGS) entry which is preliminary data.</text>
</comment>
<dbReference type="EMBL" id="JBHTMY010000004">
    <property type="protein sequence ID" value="MFD1316889.1"/>
    <property type="molecule type" value="Genomic_DNA"/>
</dbReference>
<protein>
    <submittedName>
        <fullName evidence="1">YkgJ family cysteine cluster protein</fullName>
    </submittedName>
</protein>
<sequence>METRNAFRYNHMRIGPENLPNAALDNLEVNKKFIKLLKKRKPKRLDLLMQDLHDEEFDQMDCLTCANCCKTTSPLFTDKDIASISKKLRMKEVDFVKNYLRMDEDGFMVLQSAPCTFLDDDNSCSIYEFRPKACREYPHTNRKKFLGIADLTLKNAEICPAVFHILEELKKKLPL</sequence>